<dbReference type="InterPro" id="IPR011049">
    <property type="entry name" value="Serralysin-like_metalloprot_C"/>
</dbReference>
<organism evidence="5 6">
    <name type="scientific">Solirubrobacter deserti</name>
    <dbReference type="NCBI Taxonomy" id="2282478"/>
    <lineage>
        <taxon>Bacteria</taxon>
        <taxon>Bacillati</taxon>
        <taxon>Actinomycetota</taxon>
        <taxon>Thermoleophilia</taxon>
        <taxon>Solirubrobacterales</taxon>
        <taxon>Solirubrobacteraceae</taxon>
        <taxon>Solirubrobacter</taxon>
    </lineage>
</organism>
<evidence type="ECO:0008006" key="7">
    <source>
        <dbReference type="Google" id="ProtNLM"/>
    </source>
</evidence>
<dbReference type="Proteomes" id="UP001147700">
    <property type="component" value="Unassembled WGS sequence"/>
</dbReference>
<evidence type="ECO:0000313" key="6">
    <source>
        <dbReference type="Proteomes" id="UP001147700"/>
    </source>
</evidence>
<dbReference type="PRINTS" id="PR00313">
    <property type="entry name" value="CABNDNGRPT"/>
</dbReference>
<reference evidence="5" key="1">
    <citation type="submission" date="2022-10" db="EMBL/GenBank/DDBJ databases">
        <title>The WGS of Solirubrobacter sp. CPCC 204708.</title>
        <authorList>
            <person name="Jiang Z."/>
        </authorList>
    </citation>
    <scope>NUCLEOTIDE SEQUENCE</scope>
    <source>
        <strain evidence="5">CPCC 204708</strain>
    </source>
</reference>
<evidence type="ECO:0000256" key="4">
    <source>
        <dbReference type="SAM" id="SignalP"/>
    </source>
</evidence>
<keyword evidence="2" id="KW-0964">Secreted</keyword>
<gene>
    <name evidence="5" type="ORF">OJ962_32025</name>
</gene>
<dbReference type="Gene3D" id="2.150.10.10">
    <property type="entry name" value="Serralysin-like metalloprotease, C-terminal"/>
    <property type="match status" value="3"/>
</dbReference>
<evidence type="ECO:0000313" key="5">
    <source>
        <dbReference type="EMBL" id="MDA0142156.1"/>
    </source>
</evidence>
<dbReference type="RefSeq" id="WP_202954075.1">
    <property type="nucleotide sequence ID" value="NZ_JAPCID010000076.1"/>
</dbReference>
<feature type="signal peptide" evidence="4">
    <location>
        <begin position="1"/>
        <end position="22"/>
    </location>
</feature>
<dbReference type="EMBL" id="JAPCID010000076">
    <property type="protein sequence ID" value="MDA0142156.1"/>
    <property type="molecule type" value="Genomic_DNA"/>
</dbReference>
<dbReference type="PROSITE" id="PS00330">
    <property type="entry name" value="HEMOLYSIN_CALCIUM"/>
    <property type="match status" value="1"/>
</dbReference>
<dbReference type="SUPFAM" id="SSF51120">
    <property type="entry name" value="beta-Roll"/>
    <property type="match status" value="3"/>
</dbReference>
<dbReference type="InterPro" id="IPR001343">
    <property type="entry name" value="Hemolysn_Ca-bd"/>
</dbReference>
<comment type="subcellular location">
    <subcellularLocation>
        <location evidence="1">Secreted</location>
    </subcellularLocation>
</comment>
<dbReference type="InterPro" id="IPR050557">
    <property type="entry name" value="RTX_toxin/Mannuronan_C5-epim"/>
</dbReference>
<feature type="region of interest" description="Disordered" evidence="3">
    <location>
        <begin position="580"/>
        <end position="611"/>
    </location>
</feature>
<protein>
    <recommendedName>
        <fullName evidence="7">Calcium-binding protein</fullName>
    </recommendedName>
</protein>
<comment type="caution">
    <text evidence="5">The sequence shown here is derived from an EMBL/GenBank/DDBJ whole genome shotgun (WGS) entry which is preliminary data.</text>
</comment>
<dbReference type="Pfam" id="PF00353">
    <property type="entry name" value="HemolysinCabind"/>
    <property type="match status" value="4"/>
</dbReference>
<dbReference type="PANTHER" id="PTHR38340:SF1">
    <property type="entry name" value="S-LAYER PROTEIN"/>
    <property type="match status" value="1"/>
</dbReference>
<sequence length="876" mass="87331">MPHRLLRGAALGAGLVSALAIAAPAMATYSANLDGSTLRVTGDGASDKLVLATDNTTVYGDVSMDGTIDFTFPRASFTAVHVTAGGGDDEFRVQGMLDGLTVDGGTGDDALFGGYSADTLIAGPGNDLVDGNFGPDVIALGSGNDTFQWDPGDSNDTVAGDSGTDTFTFNGTSIAEDLRLSANGADVRFTRNIANITTELAAFEQVDLRAAGGADTVTVGALTGIRTVAVAVGDSDAATDQVLVHGTAGPDRATLATDGTTGIVDGLAVDVRATGMEPADTVTAALLGGDDAAAASASPTGTVQVGMDGGEGADTATYAGSSGEDAISVARNGTPVAAFAANAPTFNVAAERLVVKGGDGDDALYGLNGIGGLTELTLEGGSGSDTMRGGDGADTLLGGTGDDRVDSSFGADTLRGGPGDDRLQWDPGDGSDIVEGDSGTDTLDFNGSSAGERISLAANGPRVSVLRSISNVTLDMDNVEAAAIRALAGADDVAVGDLTGSDLKSVAVDLAAFDGTGDTAIDRVVATGTEGPDRVTLGSEGTAAVITGLKPLVGVTGAEPQDSVTAALLGGDDRIASSAVPTGEARVDADGGPGVDTATYTGTGDGDELGVTRDSGEVVRTYAAGAPQMGVTAVEELVVKGGEANDTIGAAGNIAQLTRLTADGGNGEDVLRGGNGDDVLLGGNGDDVVDGNSGADTARLGAGNDRFVWDPGDGSDAVDGQSGTDVQAFNGSNAGEAIAITAAADRHVRVTRSLANIAMDLANVEEWSVRALGGADTVDVHDLSGTPLKIARVDLAGFGGTDDAALDTVNLDGTDKPERINLTRDGGTVVAAGLPTLTYVSGSEPTRDTLHINTLEDDWVWVGPGVRELIRTSWRL</sequence>
<dbReference type="PANTHER" id="PTHR38340">
    <property type="entry name" value="S-LAYER PROTEIN"/>
    <property type="match status" value="1"/>
</dbReference>
<proteinExistence type="predicted"/>
<evidence type="ECO:0000256" key="1">
    <source>
        <dbReference type="ARBA" id="ARBA00004613"/>
    </source>
</evidence>
<dbReference type="InterPro" id="IPR018511">
    <property type="entry name" value="Hemolysin-typ_Ca-bd_CS"/>
</dbReference>
<feature type="chain" id="PRO_5046350586" description="Calcium-binding protein" evidence="4">
    <location>
        <begin position="23"/>
        <end position="876"/>
    </location>
</feature>
<evidence type="ECO:0000256" key="2">
    <source>
        <dbReference type="ARBA" id="ARBA00022525"/>
    </source>
</evidence>
<name>A0ABT4RUE3_9ACTN</name>
<accession>A0ABT4RUE3</accession>
<keyword evidence="6" id="KW-1185">Reference proteome</keyword>
<keyword evidence="4" id="KW-0732">Signal</keyword>
<evidence type="ECO:0000256" key="3">
    <source>
        <dbReference type="SAM" id="MobiDB-lite"/>
    </source>
</evidence>